<dbReference type="GO" id="GO:0003700">
    <property type="term" value="F:DNA-binding transcription factor activity"/>
    <property type="evidence" value="ECO:0007669"/>
    <property type="project" value="InterPro"/>
</dbReference>
<dbReference type="Gene3D" id="1.10.10.10">
    <property type="entry name" value="Winged helix-like DNA-binding domain superfamily/Winged helix DNA-binding domain"/>
    <property type="match status" value="1"/>
</dbReference>
<dbReference type="SMART" id="SM00415">
    <property type="entry name" value="HSF"/>
    <property type="match status" value="1"/>
</dbReference>
<dbReference type="GO" id="GO:0005634">
    <property type="term" value="C:nucleus"/>
    <property type="evidence" value="ECO:0007669"/>
    <property type="project" value="UniProtKB-SubCell"/>
</dbReference>
<keyword evidence="3" id="KW-0539">Nucleus</keyword>
<feature type="region of interest" description="Disordered" evidence="5">
    <location>
        <begin position="195"/>
        <end position="237"/>
    </location>
</feature>
<reference evidence="7" key="1">
    <citation type="submission" date="2021-01" db="EMBL/GenBank/DDBJ databases">
        <authorList>
            <person name="Corre E."/>
            <person name="Pelletier E."/>
            <person name="Niang G."/>
            <person name="Scheremetjew M."/>
            <person name="Finn R."/>
            <person name="Kale V."/>
            <person name="Holt S."/>
            <person name="Cochrane G."/>
            <person name="Meng A."/>
            <person name="Brown T."/>
            <person name="Cohen L."/>
        </authorList>
    </citation>
    <scope>NUCLEOTIDE SEQUENCE</scope>
    <source>
        <strain evidence="7">MM31A-1</strain>
    </source>
</reference>
<evidence type="ECO:0000259" key="6">
    <source>
        <dbReference type="SMART" id="SM00415"/>
    </source>
</evidence>
<dbReference type="GO" id="GO:0043565">
    <property type="term" value="F:sequence-specific DNA binding"/>
    <property type="evidence" value="ECO:0007669"/>
    <property type="project" value="InterPro"/>
</dbReference>
<dbReference type="EMBL" id="HBIO01005537">
    <property type="protein sequence ID" value="CAE0459089.1"/>
    <property type="molecule type" value="Transcribed_RNA"/>
</dbReference>
<proteinExistence type="inferred from homology"/>
<protein>
    <recommendedName>
        <fullName evidence="6">HSF-type DNA-binding domain-containing protein</fullName>
    </recommendedName>
</protein>
<evidence type="ECO:0000256" key="3">
    <source>
        <dbReference type="ARBA" id="ARBA00023242"/>
    </source>
</evidence>
<evidence type="ECO:0000256" key="5">
    <source>
        <dbReference type="SAM" id="MobiDB-lite"/>
    </source>
</evidence>
<feature type="region of interest" description="Disordered" evidence="5">
    <location>
        <begin position="140"/>
        <end position="176"/>
    </location>
</feature>
<organism evidence="7">
    <name type="scientific">Chaetoceros debilis</name>
    <dbReference type="NCBI Taxonomy" id="122233"/>
    <lineage>
        <taxon>Eukaryota</taxon>
        <taxon>Sar</taxon>
        <taxon>Stramenopiles</taxon>
        <taxon>Ochrophyta</taxon>
        <taxon>Bacillariophyta</taxon>
        <taxon>Coscinodiscophyceae</taxon>
        <taxon>Chaetocerotophycidae</taxon>
        <taxon>Chaetocerotales</taxon>
        <taxon>Chaetocerotaceae</taxon>
        <taxon>Chaetoceros</taxon>
    </lineage>
</organism>
<feature type="compositionally biased region" description="Low complexity" evidence="5">
    <location>
        <begin position="195"/>
        <end position="209"/>
    </location>
</feature>
<accession>A0A7S3V618</accession>
<dbReference type="PANTHER" id="PTHR10015">
    <property type="entry name" value="HEAT SHOCK TRANSCRIPTION FACTOR"/>
    <property type="match status" value="1"/>
</dbReference>
<evidence type="ECO:0000256" key="4">
    <source>
        <dbReference type="RuleBase" id="RU004020"/>
    </source>
</evidence>
<comment type="similarity">
    <text evidence="4">Belongs to the HSF family.</text>
</comment>
<dbReference type="InterPro" id="IPR036390">
    <property type="entry name" value="WH_DNA-bd_sf"/>
</dbReference>
<sequence>MTSPIDQVLPQREKMLYSLSGMTLEERKACKVRSIKFPMQLMYVLECGDFDEIVSWTYCGQAFEVHDPMAFEHNILPQIFNKKSKFSSFQRKLLRWAFDRKKKSFIYTHPKFKRGDWDACKSMTMLTDNVKDRKLIRQSLRHAHHQSGGDNSTFSQNSREQYLPPSQGTSSFGGKIQRTDSFSTLATQSTKDTSFYSRNSCLSSSSSQRSDPEDETVSSSSSNTRMMQHPLQRRSNSSDADLLEEQIEHMKVKLQHLRQAFSRPPVGEHFGVSPCLIGGHSDCKNPILIADQIMREAYEVLEN</sequence>
<dbReference type="SUPFAM" id="SSF46785">
    <property type="entry name" value="Winged helix' DNA-binding domain"/>
    <property type="match status" value="1"/>
</dbReference>
<keyword evidence="2" id="KW-0238">DNA-binding</keyword>
<dbReference type="Pfam" id="PF00447">
    <property type="entry name" value="HSF_DNA-bind"/>
    <property type="match status" value="1"/>
</dbReference>
<comment type="subcellular location">
    <subcellularLocation>
        <location evidence="1">Nucleus</location>
    </subcellularLocation>
</comment>
<evidence type="ECO:0000256" key="1">
    <source>
        <dbReference type="ARBA" id="ARBA00004123"/>
    </source>
</evidence>
<dbReference type="InterPro" id="IPR036388">
    <property type="entry name" value="WH-like_DNA-bd_sf"/>
</dbReference>
<feature type="compositionally biased region" description="Polar residues" evidence="5">
    <location>
        <begin position="217"/>
        <end position="226"/>
    </location>
</feature>
<gene>
    <name evidence="7" type="ORF">CDEB00056_LOCUS3930</name>
</gene>
<feature type="compositionally biased region" description="Polar residues" evidence="5">
    <location>
        <begin position="148"/>
        <end position="172"/>
    </location>
</feature>
<evidence type="ECO:0000256" key="2">
    <source>
        <dbReference type="ARBA" id="ARBA00023125"/>
    </source>
</evidence>
<dbReference type="AlphaFoldDB" id="A0A7S3V618"/>
<dbReference type="InterPro" id="IPR000232">
    <property type="entry name" value="HSF_DNA-bd"/>
</dbReference>
<evidence type="ECO:0000313" key="7">
    <source>
        <dbReference type="EMBL" id="CAE0459089.1"/>
    </source>
</evidence>
<feature type="domain" description="HSF-type DNA-binding" evidence="6">
    <location>
        <begin position="33"/>
        <end position="126"/>
    </location>
</feature>
<name>A0A7S3V618_9STRA</name>
<dbReference type="PANTHER" id="PTHR10015:SF206">
    <property type="entry name" value="HSF-TYPE DNA-BINDING DOMAIN-CONTAINING PROTEIN"/>
    <property type="match status" value="1"/>
</dbReference>